<dbReference type="AlphaFoldDB" id="A0A1F7Z2P2"/>
<sequence>MNKLILLLLALVLTLIPLEIFYQLVSTKPILPFFQIITLFLFGVITFLAVYVFLNKISNYVQLKKDTLIVKLLKTVFIIFGVLVLYFMFVGFLGVMLPAG</sequence>
<accession>A0A1F7Z2P2</accession>
<keyword evidence="1" id="KW-0472">Membrane</keyword>
<dbReference type="EMBL" id="MGGR01000011">
    <property type="protein sequence ID" value="OGM33913.1"/>
    <property type="molecule type" value="Genomic_DNA"/>
</dbReference>
<comment type="caution">
    <text evidence="2">The sequence shown here is derived from an EMBL/GenBank/DDBJ whole genome shotgun (WGS) entry which is preliminary data.</text>
</comment>
<dbReference type="STRING" id="1802505.A3D01_05835"/>
<protein>
    <submittedName>
        <fullName evidence="2">Uncharacterized protein</fullName>
    </submittedName>
</protein>
<reference evidence="2 3" key="1">
    <citation type="journal article" date="2016" name="Nat. Commun.">
        <title>Thousands of microbial genomes shed light on interconnected biogeochemical processes in an aquifer system.</title>
        <authorList>
            <person name="Anantharaman K."/>
            <person name="Brown C.T."/>
            <person name="Hug L.A."/>
            <person name="Sharon I."/>
            <person name="Castelle C.J."/>
            <person name="Probst A.J."/>
            <person name="Thomas B.C."/>
            <person name="Singh A."/>
            <person name="Wilkins M.J."/>
            <person name="Karaoz U."/>
            <person name="Brodie E.L."/>
            <person name="Williams K.H."/>
            <person name="Hubbard S.S."/>
            <person name="Banfield J.F."/>
        </authorList>
    </citation>
    <scope>NUCLEOTIDE SEQUENCE [LARGE SCALE GENOMIC DNA]</scope>
</reference>
<proteinExistence type="predicted"/>
<gene>
    <name evidence="2" type="ORF">A3D01_05835</name>
</gene>
<organism evidence="2 3">
    <name type="scientific">Candidatus Woesebacteria bacterium RIFCSPHIGHO2_02_FULL_39_13</name>
    <dbReference type="NCBI Taxonomy" id="1802505"/>
    <lineage>
        <taxon>Bacteria</taxon>
        <taxon>Candidatus Woeseibacteriota</taxon>
    </lineage>
</organism>
<evidence type="ECO:0000313" key="2">
    <source>
        <dbReference type="EMBL" id="OGM33913.1"/>
    </source>
</evidence>
<name>A0A1F7Z2P2_9BACT</name>
<keyword evidence="1" id="KW-1133">Transmembrane helix</keyword>
<feature type="transmembrane region" description="Helical" evidence="1">
    <location>
        <begin position="33"/>
        <end position="54"/>
    </location>
</feature>
<keyword evidence="1" id="KW-0812">Transmembrane</keyword>
<evidence type="ECO:0000313" key="3">
    <source>
        <dbReference type="Proteomes" id="UP000177169"/>
    </source>
</evidence>
<evidence type="ECO:0000256" key="1">
    <source>
        <dbReference type="SAM" id="Phobius"/>
    </source>
</evidence>
<feature type="transmembrane region" description="Helical" evidence="1">
    <location>
        <begin position="75"/>
        <end position="97"/>
    </location>
</feature>
<dbReference type="Proteomes" id="UP000177169">
    <property type="component" value="Unassembled WGS sequence"/>
</dbReference>